<organism evidence="1 2">
    <name type="scientific">Actinomadura nitritigenes</name>
    <dbReference type="NCBI Taxonomy" id="134602"/>
    <lineage>
        <taxon>Bacteria</taxon>
        <taxon>Bacillati</taxon>
        <taxon>Actinomycetota</taxon>
        <taxon>Actinomycetes</taxon>
        <taxon>Streptosporangiales</taxon>
        <taxon>Thermomonosporaceae</taxon>
        <taxon>Actinomadura</taxon>
    </lineage>
</organism>
<comment type="caution">
    <text evidence="1">The sequence shown here is derived from an EMBL/GenBank/DDBJ whole genome shotgun (WGS) entry which is preliminary data.</text>
</comment>
<evidence type="ECO:0000313" key="1">
    <source>
        <dbReference type="EMBL" id="MBO2443584.1"/>
    </source>
</evidence>
<protein>
    <submittedName>
        <fullName evidence="1">Uncharacterized protein</fullName>
    </submittedName>
</protein>
<proteinExistence type="predicted"/>
<dbReference type="EMBL" id="JAGEOK010000034">
    <property type="protein sequence ID" value="MBO2443584.1"/>
    <property type="molecule type" value="Genomic_DNA"/>
</dbReference>
<sequence>MLHEFAIGKQFHHATSDPGDENYRYFGIALPVARMLDWLVRHEPGTAGHTIEEIIGEADRALGIPRRVAERTITMALTDGSVGPEARREFLDRVLVLEANRD</sequence>
<accession>A0ABS3RBG9</accession>
<reference evidence="1 2" key="1">
    <citation type="submission" date="2021-03" db="EMBL/GenBank/DDBJ databases">
        <authorList>
            <person name="Kanchanasin P."/>
            <person name="Saeng-In P."/>
            <person name="Phongsopitanun W."/>
            <person name="Yuki M."/>
            <person name="Kudo T."/>
            <person name="Ohkuma M."/>
            <person name="Tanasupawat S."/>
        </authorList>
    </citation>
    <scope>NUCLEOTIDE SEQUENCE [LARGE SCALE GENOMIC DNA]</scope>
    <source>
        <strain evidence="1 2">L46</strain>
    </source>
</reference>
<dbReference type="RefSeq" id="WP_208271891.1">
    <property type="nucleotide sequence ID" value="NZ_BAAAGM010000029.1"/>
</dbReference>
<name>A0ABS3RBG9_9ACTN</name>
<evidence type="ECO:0000313" key="2">
    <source>
        <dbReference type="Proteomes" id="UP000666915"/>
    </source>
</evidence>
<gene>
    <name evidence="1" type="ORF">J4557_39260</name>
</gene>
<dbReference type="Proteomes" id="UP000666915">
    <property type="component" value="Unassembled WGS sequence"/>
</dbReference>
<keyword evidence="2" id="KW-1185">Reference proteome</keyword>